<sequence length="1007" mass="109107">MPPSSSVVDDGGGGGGGPSSSSSHSPPAQAPRLRTYFPPLATPSTSSLAQRRQHLSSAAPRATASTSLQRSIHLDEPAIRRLDLAAELGDAKAGYGHEGCVNAMNWSQDGRKLATGSDDCCVLLWEVGTSHIHPPASKPTVAKRRPYIGAPAAMSSHSSHDDDDDSFAFPSLDLGLFTRIHTGHRGNIFDVAFAPHTSDRRLISVAGDAQVRVFDLERGTGGKREKVKLSNGEIRWIDDFHAATGGVECRTLKCHRGFVKRVQTEQSADIFLTVSEDGDVRQHDLRTHHICRPRYGSTDSSTHGSCPRPLIHHSAPLYTLSLSPLQPWLFAVAGMSPYAYLYDRRMAGRVLEDEWGAAASTSSSSSTTDPLLARCVRRFGLPCGDWDGKDCRPQQLEEPGGANVRRGRRRHDTMEHITAVQLGETEERCNELLASYSGGAVYRFNIRDGTGVLQHREGEETGKAKNYTDSKRGVKRSSSASAGDEAWETTSASASGSTSSSFRRSRKQSRPSTAERDAHQQDETDKEQGASDPNEGTTPRPSVTTAHEEARAREREAGLDPGNNAEETLSSSSGSSSPTEQEAAGFPLYQQLIADGLAGELDGGASEDGGEDDDDEDEEEDESDWPPAAPVIYDLDDEEDDEDEDEDEDEDVDEDLDLESDEEFYLDRAHPEDEEEDEDAALYSDEDEDDDGEGFPFPSLFGFRPPRGAEEIRQDRLSDAQIANVPIVYPKQRYRGHINVETVKDVAFLYGTGSGGERKDFVCSGSDDGHFFIWSRETAELVGLWQGDGSVVNVVRQHPLLPVLVVSGIDDSVKVFAPKTSELAPGEKERTDGEEGDNSDGVTIGRSRNRWDLRDTIMAVNNQRLQRGMNGYDDDEDSDDFSEEDEDDEGEGHSGASGRQTLRIRDLQDFLPIGMVPPERGGSTNDEIAQAMMPLGAVAPERGGPTDDEIAAAMMPVGMVPPEQGGPTDDDLAAAFLGIDPAQRGGRRGSSRRGGQGGAGETGCAIM</sequence>
<feature type="compositionally biased region" description="Low complexity" evidence="4">
    <location>
        <begin position="594"/>
        <end position="604"/>
    </location>
</feature>
<feature type="region of interest" description="Disordered" evidence="4">
    <location>
        <begin position="455"/>
        <end position="706"/>
    </location>
</feature>
<accession>A0A316UJ83</accession>
<feature type="repeat" description="WD" evidence="3">
    <location>
        <begin position="181"/>
        <end position="224"/>
    </location>
</feature>
<feature type="region of interest" description="Disordered" evidence="4">
    <location>
        <begin position="1"/>
        <end position="69"/>
    </location>
</feature>
<feature type="compositionally biased region" description="Low complexity" evidence="4">
    <location>
        <begin position="56"/>
        <end position="67"/>
    </location>
</feature>
<keyword evidence="2" id="KW-0677">Repeat</keyword>
<feature type="region of interest" description="Disordered" evidence="4">
    <location>
        <begin position="979"/>
        <end position="1007"/>
    </location>
</feature>
<dbReference type="SUPFAM" id="SSF50978">
    <property type="entry name" value="WD40 repeat-like"/>
    <property type="match status" value="1"/>
</dbReference>
<feature type="compositionally biased region" description="Acidic residues" evidence="4">
    <location>
        <begin position="872"/>
        <end position="890"/>
    </location>
</feature>
<dbReference type="InterPro" id="IPR019775">
    <property type="entry name" value="WD40_repeat_CS"/>
</dbReference>
<dbReference type="OrthoDB" id="2414538at2759"/>
<evidence type="ECO:0000256" key="3">
    <source>
        <dbReference type="PROSITE-ProRule" id="PRU00221"/>
    </source>
</evidence>
<evidence type="ECO:0000313" key="6">
    <source>
        <dbReference type="Proteomes" id="UP000245884"/>
    </source>
</evidence>
<feature type="region of interest" description="Disordered" evidence="4">
    <location>
        <begin position="820"/>
        <end position="847"/>
    </location>
</feature>
<dbReference type="EMBL" id="KZ819678">
    <property type="protein sequence ID" value="PWN24928.1"/>
    <property type="molecule type" value="Genomic_DNA"/>
</dbReference>
<dbReference type="GO" id="GO:0005737">
    <property type="term" value="C:cytoplasm"/>
    <property type="evidence" value="ECO:0007669"/>
    <property type="project" value="TreeGrafter"/>
</dbReference>
<keyword evidence="6" id="KW-1185">Reference proteome</keyword>
<dbReference type="PROSITE" id="PS50294">
    <property type="entry name" value="WD_REPEATS_REGION"/>
    <property type="match status" value="1"/>
</dbReference>
<feature type="region of interest" description="Disordered" evidence="4">
    <location>
        <begin position="862"/>
        <end position="902"/>
    </location>
</feature>
<dbReference type="Pfam" id="PF00400">
    <property type="entry name" value="WD40"/>
    <property type="match status" value="2"/>
</dbReference>
<feature type="compositionally biased region" description="Basic and acidic residues" evidence="4">
    <location>
        <begin position="455"/>
        <end position="472"/>
    </location>
</feature>
<protein>
    <submittedName>
        <fullName evidence="5">WD40 repeat-like protein</fullName>
    </submittedName>
</protein>
<feature type="compositionally biased region" description="Gly residues" evidence="4">
    <location>
        <begin position="992"/>
        <end position="1001"/>
    </location>
</feature>
<feature type="compositionally biased region" description="Low complexity" evidence="4">
    <location>
        <begin position="491"/>
        <end position="502"/>
    </location>
</feature>
<evidence type="ECO:0000313" key="5">
    <source>
        <dbReference type="EMBL" id="PWN24928.1"/>
    </source>
</evidence>
<feature type="compositionally biased region" description="Basic and acidic residues" evidence="4">
    <location>
        <begin position="546"/>
        <end position="558"/>
    </location>
</feature>
<feature type="compositionally biased region" description="Polar residues" evidence="4">
    <location>
        <begin position="534"/>
        <end position="545"/>
    </location>
</feature>
<dbReference type="Gene3D" id="2.130.10.10">
    <property type="entry name" value="YVTN repeat-like/Quinoprotein amine dehydrogenase"/>
    <property type="match status" value="3"/>
</dbReference>
<dbReference type="SMART" id="SM00320">
    <property type="entry name" value="WD40"/>
    <property type="match status" value="6"/>
</dbReference>
<dbReference type="AlphaFoldDB" id="A0A316UJ83"/>
<dbReference type="PANTHER" id="PTHR15574:SF40">
    <property type="entry name" value="WD AND TETRATRICOPEPTIDE REPEATS PROTEIN 1"/>
    <property type="match status" value="1"/>
</dbReference>
<evidence type="ECO:0000256" key="4">
    <source>
        <dbReference type="SAM" id="MobiDB-lite"/>
    </source>
</evidence>
<organism evidence="5 6">
    <name type="scientific">Jaminaea rosea</name>
    <dbReference type="NCBI Taxonomy" id="1569628"/>
    <lineage>
        <taxon>Eukaryota</taxon>
        <taxon>Fungi</taxon>
        <taxon>Dikarya</taxon>
        <taxon>Basidiomycota</taxon>
        <taxon>Ustilaginomycotina</taxon>
        <taxon>Exobasidiomycetes</taxon>
        <taxon>Microstromatales</taxon>
        <taxon>Microstromatales incertae sedis</taxon>
        <taxon>Jaminaea</taxon>
    </lineage>
</organism>
<dbReference type="STRING" id="1569628.A0A316UJ83"/>
<feature type="compositionally biased region" description="Acidic residues" evidence="4">
    <location>
        <begin position="608"/>
        <end position="624"/>
    </location>
</feature>
<dbReference type="GeneID" id="37028877"/>
<feature type="region of interest" description="Disordered" evidence="4">
    <location>
        <begin position="390"/>
        <end position="410"/>
    </location>
</feature>
<dbReference type="Proteomes" id="UP000245884">
    <property type="component" value="Unassembled WGS sequence"/>
</dbReference>
<feature type="compositionally biased region" description="Basic and acidic residues" evidence="4">
    <location>
        <begin position="513"/>
        <end position="529"/>
    </location>
</feature>
<dbReference type="InterPro" id="IPR001680">
    <property type="entry name" value="WD40_rpt"/>
</dbReference>
<dbReference type="InterPro" id="IPR036322">
    <property type="entry name" value="WD40_repeat_dom_sf"/>
</dbReference>
<dbReference type="PANTHER" id="PTHR15574">
    <property type="entry name" value="WD REPEAT DOMAIN-CONTAINING FAMILY"/>
    <property type="match status" value="1"/>
</dbReference>
<gene>
    <name evidence="5" type="ORF">BDZ90DRAFT_234537</name>
</gene>
<proteinExistence type="predicted"/>
<name>A0A316UJ83_9BASI</name>
<dbReference type="RefSeq" id="XP_025359540.1">
    <property type="nucleotide sequence ID" value="XM_025507054.1"/>
</dbReference>
<feature type="compositionally biased region" description="Acidic residues" evidence="4">
    <location>
        <begin position="634"/>
        <end position="664"/>
    </location>
</feature>
<feature type="compositionally biased region" description="Acidic residues" evidence="4">
    <location>
        <begin position="672"/>
        <end position="693"/>
    </location>
</feature>
<keyword evidence="1 3" id="KW-0853">WD repeat</keyword>
<dbReference type="InterPro" id="IPR045151">
    <property type="entry name" value="DCAF8"/>
</dbReference>
<evidence type="ECO:0000256" key="2">
    <source>
        <dbReference type="ARBA" id="ARBA00022737"/>
    </source>
</evidence>
<feature type="repeat" description="WD" evidence="3">
    <location>
        <begin position="94"/>
        <end position="127"/>
    </location>
</feature>
<reference evidence="5 6" key="1">
    <citation type="journal article" date="2018" name="Mol. Biol. Evol.">
        <title>Broad Genomic Sampling Reveals a Smut Pathogenic Ancestry of the Fungal Clade Ustilaginomycotina.</title>
        <authorList>
            <person name="Kijpornyongpan T."/>
            <person name="Mondo S.J."/>
            <person name="Barry K."/>
            <person name="Sandor L."/>
            <person name="Lee J."/>
            <person name="Lipzen A."/>
            <person name="Pangilinan J."/>
            <person name="LaButti K."/>
            <person name="Hainaut M."/>
            <person name="Henrissat B."/>
            <person name="Grigoriev I.V."/>
            <person name="Spatafora J.W."/>
            <person name="Aime M.C."/>
        </authorList>
    </citation>
    <scope>NUCLEOTIDE SEQUENCE [LARGE SCALE GENOMIC DNA]</scope>
    <source>
        <strain evidence="5 6">MCA 5214</strain>
    </source>
</reference>
<dbReference type="GO" id="GO:0045717">
    <property type="term" value="P:negative regulation of fatty acid biosynthetic process"/>
    <property type="evidence" value="ECO:0007669"/>
    <property type="project" value="TreeGrafter"/>
</dbReference>
<dbReference type="GO" id="GO:0080008">
    <property type="term" value="C:Cul4-RING E3 ubiquitin ligase complex"/>
    <property type="evidence" value="ECO:0007669"/>
    <property type="project" value="TreeGrafter"/>
</dbReference>
<evidence type="ECO:0000256" key="1">
    <source>
        <dbReference type="ARBA" id="ARBA00022574"/>
    </source>
</evidence>
<dbReference type="InterPro" id="IPR015943">
    <property type="entry name" value="WD40/YVTN_repeat-like_dom_sf"/>
</dbReference>
<dbReference type="PROSITE" id="PS50082">
    <property type="entry name" value="WD_REPEATS_2"/>
    <property type="match status" value="2"/>
</dbReference>
<dbReference type="PROSITE" id="PS00678">
    <property type="entry name" value="WD_REPEATS_1"/>
    <property type="match status" value="1"/>
</dbReference>